<dbReference type="Pfam" id="PF12412">
    <property type="entry name" value="DUF3667"/>
    <property type="match status" value="1"/>
</dbReference>
<accession>A0A923N2I0</accession>
<feature type="transmembrane region" description="Helical" evidence="1">
    <location>
        <begin position="146"/>
        <end position="173"/>
    </location>
</feature>
<feature type="transmembrane region" description="Helical" evidence="1">
    <location>
        <begin position="179"/>
        <end position="198"/>
    </location>
</feature>
<comment type="caution">
    <text evidence="2">The sequence shown here is derived from an EMBL/GenBank/DDBJ whole genome shotgun (WGS) entry which is preliminary data.</text>
</comment>
<name>A0A923N2I0_9FLAO</name>
<sequence length="237" mass="27281">MNCTKCNTELTQNYCPNCGQAAILKRIDSHYIIHEIEHVLHFERGILYTIKELCIHPGKTTRNYIKEDRNRLVKPVIFIIVTSLIYTLIAHYFHIKEHVKMEGLENSSVATFMHWSQANYGYSNILLGGFIAIWLQLFFKKYGYNFYEVLIMMCFILGISMLIFAVFALLAGIFHFQSLIAAGVTGFIYLTWASANFFEKNKIGNYFKAFSAYLLGTITLYIVVFAVGLTIDYISKP</sequence>
<gene>
    <name evidence="2" type="ORF">H8R25_13505</name>
</gene>
<evidence type="ECO:0000313" key="3">
    <source>
        <dbReference type="Proteomes" id="UP000641454"/>
    </source>
</evidence>
<dbReference type="EMBL" id="JACRUL010000038">
    <property type="protein sequence ID" value="MBC5845449.1"/>
    <property type="molecule type" value="Genomic_DNA"/>
</dbReference>
<evidence type="ECO:0000313" key="2">
    <source>
        <dbReference type="EMBL" id="MBC5845449.1"/>
    </source>
</evidence>
<reference evidence="2 3" key="1">
    <citation type="submission" date="2020-08" db="EMBL/GenBank/DDBJ databases">
        <title>Description of novel Flavobacterium F-392 isolate.</title>
        <authorList>
            <person name="Saticioglu I.B."/>
            <person name="Duman M."/>
            <person name="Altun S."/>
        </authorList>
    </citation>
    <scope>NUCLEOTIDE SEQUENCE [LARGE SCALE GENOMIC DNA]</scope>
    <source>
        <strain evidence="2 3">F-392</strain>
    </source>
</reference>
<organism evidence="2 3">
    <name type="scientific">Flavobacterium muglaense</name>
    <dbReference type="NCBI Taxonomy" id="2764716"/>
    <lineage>
        <taxon>Bacteria</taxon>
        <taxon>Pseudomonadati</taxon>
        <taxon>Bacteroidota</taxon>
        <taxon>Flavobacteriia</taxon>
        <taxon>Flavobacteriales</taxon>
        <taxon>Flavobacteriaceae</taxon>
        <taxon>Flavobacterium</taxon>
    </lineage>
</organism>
<keyword evidence="1" id="KW-0812">Transmembrane</keyword>
<dbReference type="AlphaFoldDB" id="A0A923N2I0"/>
<protein>
    <submittedName>
        <fullName evidence="2">DUF3667 domain-containing protein</fullName>
    </submittedName>
</protein>
<proteinExistence type="predicted"/>
<feature type="transmembrane region" description="Helical" evidence="1">
    <location>
        <begin position="210"/>
        <end position="231"/>
    </location>
</feature>
<dbReference type="InterPro" id="IPR022134">
    <property type="entry name" value="DUF3667"/>
</dbReference>
<dbReference type="RefSeq" id="WP_187020009.1">
    <property type="nucleotide sequence ID" value="NZ_JACRUK010000039.1"/>
</dbReference>
<keyword evidence="1" id="KW-1133">Transmembrane helix</keyword>
<dbReference type="Proteomes" id="UP000641454">
    <property type="component" value="Unassembled WGS sequence"/>
</dbReference>
<evidence type="ECO:0000256" key="1">
    <source>
        <dbReference type="SAM" id="Phobius"/>
    </source>
</evidence>
<keyword evidence="1" id="KW-0472">Membrane</keyword>
<feature type="transmembrane region" description="Helical" evidence="1">
    <location>
        <begin position="72"/>
        <end position="93"/>
    </location>
</feature>
<keyword evidence="3" id="KW-1185">Reference proteome</keyword>
<feature type="transmembrane region" description="Helical" evidence="1">
    <location>
        <begin position="120"/>
        <end position="139"/>
    </location>
</feature>